<keyword evidence="4" id="KW-1133">Transmembrane helix</keyword>
<sequence>MTIKNEDTMIGLELRVATDTDSITDGPPPGPVETSPPGDAMADSDEPTQVSRDEAEAADQAAEGAAEPVSRFSWKRIVAYGALPMLALILALGAAYLKWQDGSAARSQAAAAQSTQVATKSTIAMLSYHPDTVDKDLPAAANLLNGKFRDEYIQLINNVVIPGAKQKKISAVAAVPGAASVSATDSHAVVLVFVNQTLVIGDDAPTDTASSVRVTLDKVHDRWLISRFDPI</sequence>
<protein>
    <recommendedName>
        <fullName evidence="7">Mce associated membrane protein</fullName>
    </recommendedName>
</protein>
<gene>
    <name evidence="5" type="ORF">K875_00059</name>
</gene>
<dbReference type="RefSeq" id="WP_234009653.1">
    <property type="nucleotide sequence ID" value="NZ_KK328284.1"/>
</dbReference>
<keyword evidence="2 4" id="KW-0472">Membrane</keyword>
<comment type="subcellular location">
    <subcellularLocation>
        <location evidence="1">Membrane</location>
    </subcellularLocation>
</comment>
<organism evidence="5 6">
    <name type="scientific">Mycobacterium [tuberculosis] TKK-01-0051</name>
    <dbReference type="NCBI Taxonomy" id="1324261"/>
    <lineage>
        <taxon>Bacteria</taxon>
        <taxon>Bacillati</taxon>
        <taxon>Actinomycetota</taxon>
        <taxon>Actinomycetes</taxon>
        <taxon>Mycobacteriales</taxon>
        <taxon>Mycobacteriaceae</taxon>
        <taxon>Mycobacterium</taxon>
        <taxon>Mycobacterium avium complex (MAC)</taxon>
    </lineage>
</organism>
<evidence type="ECO:0008006" key="7">
    <source>
        <dbReference type="Google" id="ProtNLM"/>
    </source>
</evidence>
<dbReference type="PANTHER" id="PTHR37042">
    <property type="entry name" value="OUTER MEMBRANE PROTEIN RV1973"/>
    <property type="match status" value="1"/>
</dbReference>
<keyword evidence="6" id="KW-1185">Reference proteome</keyword>
<feature type="transmembrane region" description="Helical" evidence="4">
    <location>
        <begin position="77"/>
        <end position="97"/>
    </location>
</feature>
<proteinExistence type="predicted"/>
<name>A0A051UJF5_9MYCO</name>
<dbReference type="EMBL" id="JLXW01000001">
    <property type="protein sequence ID" value="KBZ69344.1"/>
    <property type="molecule type" value="Genomic_DNA"/>
</dbReference>
<evidence type="ECO:0000256" key="4">
    <source>
        <dbReference type="SAM" id="Phobius"/>
    </source>
</evidence>
<keyword evidence="4" id="KW-0812">Transmembrane</keyword>
<reference evidence="5 6" key="1">
    <citation type="submission" date="2014-04" db="EMBL/GenBank/DDBJ databases">
        <title>The Genome Sequence of Mycobacterium tuberculosis TKK-01-0051.</title>
        <authorList>
            <consortium name="The Broad Institute Genomics Platform"/>
            <consortium name="The Broad Institute Genome Sequencing Center for Infectious Disease"/>
            <person name="Earl A.M."/>
            <person name="Cohen K."/>
            <person name="Pym A."/>
            <person name="Bishai W."/>
            <person name="Maharaj K."/>
            <person name="Desjardins C."/>
            <person name="Abeel T."/>
            <person name="Young S."/>
            <person name="Zeng Q."/>
            <person name="Gargeya S."/>
            <person name="Abouelleil A."/>
            <person name="Alvarado L."/>
            <person name="Chapman S.B."/>
            <person name="Gainer-Dewar J."/>
            <person name="Goldberg J."/>
            <person name="Griggs A."/>
            <person name="Gujja S."/>
            <person name="Hansen M."/>
            <person name="Howarth C."/>
            <person name="Imamovic A."/>
            <person name="Larimer J."/>
            <person name="Murphy C."/>
            <person name="Naylor J."/>
            <person name="Pearson M."/>
            <person name="Poon T.W."/>
            <person name="Priest M."/>
            <person name="Roberts A."/>
            <person name="Saif S."/>
            <person name="Shea T."/>
            <person name="Sykes S."/>
            <person name="Wortman J."/>
            <person name="Nusbaum C."/>
            <person name="Birren B."/>
        </authorList>
    </citation>
    <scope>NUCLEOTIDE SEQUENCE [LARGE SCALE GENOMIC DNA]</scope>
    <source>
        <strain evidence="5 6">TKK-01-0051</strain>
    </source>
</reference>
<comment type="caution">
    <text evidence="5">The sequence shown here is derived from an EMBL/GenBank/DDBJ whole genome shotgun (WGS) entry which is preliminary data.</text>
</comment>
<dbReference type="AlphaFoldDB" id="A0A051UJF5"/>
<evidence type="ECO:0000313" key="5">
    <source>
        <dbReference type="EMBL" id="KBZ69344.1"/>
    </source>
</evidence>
<evidence type="ECO:0000256" key="2">
    <source>
        <dbReference type="ARBA" id="ARBA00023136"/>
    </source>
</evidence>
<evidence type="ECO:0000313" key="6">
    <source>
        <dbReference type="Proteomes" id="UP000025947"/>
    </source>
</evidence>
<accession>A0A051UJF5</accession>
<dbReference type="PANTHER" id="PTHR37042:SF4">
    <property type="entry name" value="OUTER MEMBRANE PROTEIN RV1973"/>
    <property type="match status" value="1"/>
</dbReference>
<dbReference type="GO" id="GO:0016020">
    <property type="term" value="C:membrane"/>
    <property type="evidence" value="ECO:0007669"/>
    <property type="project" value="UniProtKB-SubCell"/>
</dbReference>
<dbReference type="HOGENOM" id="CLU_072301_3_0_11"/>
<evidence type="ECO:0000256" key="1">
    <source>
        <dbReference type="ARBA" id="ARBA00004370"/>
    </source>
</evidence>
<evidence type="ECO:0000256" key="3">
    <source>
        <dbReference type="SAM" id="MobiDB-lite"/>
    </source>
</evidence>
<feature type="region of interest" description="Disordered" evidence="3">
    <location>
        <begin position="14"/>
        <end position="65"/>
    </location>
</feature>
<dbReference type="PATRIC" id="fig|1324261.3.peg.62"/>
<dbReference type="Proteomes" id="UP000025947">
    <property type="component" value="Unassembled WGS sequence"/>
</dbReference>